<gene>
    <name evidence="1" type="ordered locus">MexAM1_META2p0849</name>
</gene>
<geneLocation type="plasmid" evidence="1 2">
    <name>megaplasmid</name>
</geneLocation>
<sequence>MRHPLIDAVLADAELRRSAFAGLVNVQFDEILDFDLPEDLMTRDEFVAEVVDCAVKFGNPATALAEMYDRGNYTSGSVFEAFARLYDAFDDHIAMIVADRASAAGWRGPVDTPCIVDAAIGEREGCPYLAVPVSSLVSHGRAVVAMLDDDDRPERTDAGDIAWITMPWHHIRAIDDIQPAFDPERSSAEAYAAEFLAKAARGAVQREEARLDCAEIHLAGLPGETTLLDRLLYGSKSTNHGGDPSVRAVPTILRHDLDSLFRDFEGTGQPIATPFDQVMAELDGDLRLLRGAIAEAKRSAVSEALRTVRGRLNAIETLARVAEVGPTSS</sequence>
<dbReference type="AlphaFoldDB" id="C5B5F4"/>
<dbReference type="EMBL" id="CP001511">
    <property type="protein sequence ID" value="ACS43686.1"/>
    <property type="molecule type" value="Genomic_DNA"/>
</dbReference>
<dbReference type="RefSeq" id="WP_012754120.1">
    <property type="nucleotide sequence ID" value="NC_012811.1"/>
</dbReference>
<accession>C5B5F4</accession>
<evidence type="ECO:0000313" key="1">
    <source>
        <dbReference type="EMBL" id="ACS43686.1"/>
    </source>
</evidence>
<proteinExistence type="predicted"/>
<dbReference type="HOGENOM" id="CLU_844149_0_0_5"/>
<organism evidence="1 2">
    <name type="scientific">Methylorubrum extorquens (strain ATCC 14718 / DSM 1338 / JCM 2805 / NCIMB 9133 / AM1)</name>
    <name type="common">Methylobacterium extorquens</name>
    <dbReference type="NCBI Taxonomy" id="272630"/>
    <lineage>
        <taxon>Bacteria</taxon>
        <taxon>Pseudomonadati</taxon>
        <taxon>Pseudomonadota</taxon>
        <taxon>Alphaproteobacteria</taxon>
        <taxon>Hyphomicrobiales</taxon>
        <taxon>Methylobacteriaceae</taxon>
        <taxon>Methylorubrum</taxon>
    </lineage>
</organism>
<dbReference type="KEGG" id="mea:Mex_2p0849"/>
<keyword evidence="1" id="KW-0614">Plasmid</keyword>
<name>C5B5F4_METEA</name>
<dbReference type="Proteomes" id="UP000009081">
    <property type="component" value="Plasmid megaplasmid"/>
</dbReference>
<evidence type="ECO:0000313" key="2">
    <source>
        <dbReference type="Proteomes" id="UP000009081"/>
    </source>
</evidence>
<protein>
    <submittedName>
        <fullName evidence="1">Uncharacterized protein</fullName>
    </submittedName>
</protein>
<keyword evidence="2" id="KW-1185">Reference proteome</keyword>
<reference evidence="1 2" key="1">
    <citation type="journal article" date="2009" name="PLoS ONE">
        <title>Methylobacterium genome sequences: a reference blueprint to investigate microbial metabolism of C1 compounds from natural and industrial sources.</title>
        <authorList>
            <person name="Vuilleumier S."/>
            <person name="Chistoserdova L."/>
            <person name="Lee M.-C."/>
            <person name="Bringel F."/>
            <person name="Lajus A."/>
            <person name="Zhou Y."/>
            <person name="Gourion B."/>
            <person name="Barbe V."/>
            <person name="Chang J."/>
            <person name="Cruveiller S."/>
            <person name="Dossat C."/>
            <person name="Gillett W."/>
            <person name="Gruffaz C."/>
            <person name="Haugen E."/>
            <person name="Hourcade E."/>
            <person name="Levy R."/>
            <person name="Mangenot S."/>
            <person name="Muller E."/>
            <person name="Nadalig T."/>
            <person name="Pagni M."/>
            <person name="Penny C."/>
            <person name="Peyraud R."/>
            <person name="Robinson D.G."/>
            <person name="Roche D."/>
            <person name="Rouy Z."/>
            <person name="Saenampechek C."/>
            <person name="Salvignol G."/>
            <person name="Vallenet D."/>
            <person name="Wu Z."/>
            <person name="Marx C.J."/>
            <person name="Vorholt J.A."/>
            <person name="Olson M.V."/>
            <person name="Kaul R."/>
            <person name="Weissenbach J."/>
            <person name="Medigue C."/>
            <person name="Lidstrom M.E."/>
        </authorList>
    </citation>
    <scope>NUCLEOTIDE SEQUENCE [LARGE SCALE GENOMIC DNA]</scope>
    <source>
        <strain evidence="2">ATCC 14718 / DSM 1338 / JCM 2805 / NCIMB 9133 / AM1</strain>
    </source>
</reference>